<accession>A0A1W0VSZ3</accession>
<organism evidence="2 3">
    <name type="scientific">Sorghum bicolor</name>
    <name type="common">Sorghum</name>
    <name type="synonym">Sorghum vulgare</name>
    <dbReference type="NCBI Taxonomy" id="4558"/>
    <lineage>
        <taxon>Eukaryota</taxon>
        <taxon>Viridiplantae</taxon>
        <taxon>Streptophyta</taxon>
        <taxon>Embryophyta</taxon>
        <taxon>Tracheophyta</taxon>
        <taxon>Spermatophyta</taxon>
        <taxon>Magnoliopsida</taxon>
        <taxon>Liliopsida</taxon>
        <taxon>Poales</taxon>
        <taxon>Poaceae</taxon>
        <taxon>PACMAD clade</taxon>
        <taxon>Panicoideae</taxon>
        <taxon>Andropogonodae</taxon>
        <taxon>Andropogoneae</taxon>
        <taxon>Sorghinae</taxon>
        <taxon>Sorghum</taxon>
    </lineage>
</organism>
<protein>
    <submittedName>
        <fullName evidence="2">Uncharacterized protein</fullName>
    </submittedName>
</protein>
<proteinExistence type="predicted"/>
<dbReference type="Proteomes" id="UP000000768">
    <property type="component" value="Chromosome 10"/>
</dbReference>
<dbReference type="InParanoid" id="A0A1W0VSZ3"/>
<evidence type="ECO:0000313" key="3">
    <source>
        <dbReference type="Proteomes" id="UP000000768"/>
    </source>
</evidence>
<dbReference type="AlphaFoldDB" id="A0A1W0VSZ3"/>
<reference evidence="2 3" key="1">
    <citation type="journal article" date="2009" name="Nature">
        <title>The Sorghum bicolor genome and the diversification of grasses.</title>
        <authorList>
            <person name="Paterson A.H."/>
            <person name="Bowers J.E."/>
            <person name="Bruggmann R."/>
            <person name="Dubchak I."/>
            <person name="Grimwood J."/>
            <person name="Gundlach H."/>
            <person name="Haberer G."/>
            <person name="Hellsten U."/>
            <person name="Mitros T."/>
            <person name="Poliakov A."/>
            <person name="Schmutz J."/>
            <person name="Spannagl M."/>
            <person name="Tang H."/>
            <person name="Wang X."/>
            <person name="Wicker T."/>
            <person name="Bharti A.K."/>
            <person name="Chapman J."/>
            <person name="Feltus F.A."/>
            <person name="Gowik U."/>
            <person name="Grigoriev I.V."/>
            <person name="Lyons E."/>
            <person name="Maher C.A."/>
            <person name="Martis M."/>
            <person name="Narechania A."/>
            <person name="Otillar R.P."/>
            <person name="Penning B.W."/>
            <person name="Salamov A.A."/>
            <person name="Wang Y."/>
            <person name="Zhang L."/>
            <person name="Carpita N.C."/>
            <person name="Freeling M."/>
            <person name="Gingle A.R."/>
            <person name="Hash C.T."/>
            <person name="Keller B."/>
            <person name="Klein P."/>
            <person name="Kresovich S."/>
            <person name="McCann M.C."/>
            <person name="Ming R."/>
            <person name="Peterson D.G."/>
            <person name="Mehboob-ur-Rahman"/>
            <person name="Ware D."/>
            <person name="Westhoff P."/>
            <person name="Mayer K.F."/>
            <person name="Messing J."/>
            <person name="Rokhsar D.S."/>
        </authorList>
    </citation>
    <scope>NUCLEOTIDE SEQUENCE [LARGE SCALE GENOMIC DNA]</scope>
    <source>
        <strain evidence="3">cv. BTx623</strain>
    </source>
</reference>
<dbReference type="ExpressionAtlas" id="A0A1W0VSZ3">
    <property type="expression patterns" value="baseline and differential"/>
</dbReference>
<gene>
    <name evidence="2" type="ORF">SORBI_3010G139301</name>
</gene>
<sequence length="145" mass="15525">MHVAGNVPRSVQIVSAALPHIGKVIGSWIRAAADPRWCALCGFSNPAGCSGALSPTDGGFHDPCTTSTFSDQLQESWCSISILTNCLFCVYHDPVYIPDLVCPFPSASPVASLRLSITNWDDLFFFLALDVVICCICSFSSFVCG</sequence>
<keyword evidence="1" id="KW-0812">Transmembrane</keyword>
<evidence type="ECO:0000313" key="2">
    <source>
        <dbReference type="EMBL" id="OQU76380.1"/>
    </source>
</evidence>
<dbReference type="EMBL" id="CM000769">
    <property type="protein sequence ID" value="OQU76380.1"/>
    <property type="molecule type" value="Genomic_DNA"/>
</dbReference>
<keyword evidence="3" id="KW-1185">Reference proteome</keyword>
<dbReference type="Gramene" id="OQU76380">
    <property type="protein sequence ID" value="OQU76380"/>
    <property type="gene ID" value="SORBI_3010G139301"/>
</dbReference>
<keyword evidence="1" id="KW-0472">Membrane</keyword>
<name>A0A1W0VSZ3_SORBI</name>
<evidence type="ECO:0000256" key="1">
    <source>
        <dbReference type="SAM" id="Phobius"/>
    </source>
</evidence>
<reference evidence="3" key="2">
    <citation type="journal article" date="2018" name="Plant J.">
        <title>The Sorghum bicolor reference genome: improved assembly, gene annotations, a transcriptome atlas, and signatures of genome organization.</title>
        <authorList>
            <person name="McCormick R.F."/>
            <person name="Truong S.K."/>
            <person name="Sreedasyam A."/>
            <person name="Jenkins J."/>
            <person name="Shu S."/>
            <person name="Sims D."/>
            <person name="Kennedy M."/>
            <person name="Amirebrahimi M."/>
            <person name="Weers B.D."/>
            <person name="McKinley B."/>
            <person name="Mattison A."/>
            <person name="Morishige D.T."/>
            <person name="Grimwood J."/>
            <person name="Schmutz J."/>
            <person name="Mullet J.E."/>
        </authorList>
    </citation>
    <scope>NUCLEOTIDE SEQUENCE [LARGE SCALE GENOMIC DNA]</scope>
    <source>
        <strain evidence="3">cv. BTx623</strain>
    </source>
</reference>
<feature type="transmembrane region" description="Helical" evidence="1">
    <location>
        <begin position="123"/>
        <end position="143"/>
    </location>
</feature>
<keyword evidence="1" id="KW-1133">Transmembrane helix</keyword>